<keyword evidence="1" id="KW-0521">NADP</keyword>
<dbReference type="Pfam" id="PF00106">
    <property type="entry name" value="adh_short"/>
    <property type="match status" value="1"/>
</dbReference>
<dbReference type="AlphaFoldDB" id="A0A374NYH5"/>
<comment type="caution">
    <text evidence="4">The sequence shown here is derived from an EMBL/GenBank/DDBJ whole genome shotgun (WGS) entry which is preliminary data.</text>
</comment>
<dbReference type="PANTHER" id="PTHR43544:SF7">
    <property type="entry name" value="NADB-LER2"/>
    <property type="match status" value="1"/>
</dbReference>
<reference evidence="4 5" key="1">
    <citation type="submission" date="2018-08" db="EMBL/GenBank/DDBJ databases">
        <title>A genome reference for cultivated species of the human gut microbiota.</title>
        <authorList>
            <person name="Zou Y."/>
            <person name="Xue W."/>
            <person name="Luo G."/>
        </authorList>
    </citation>
    <scope>NUCLEOTIDE SEQUENCE [LARGE SCALE GENOMIC DNA]</scope>
    <source>
        <strain evidence="4 5">TM09-12</strain>
    </source>
</reference>
<organism evidence="4 5">
    <name type="scientific">Hungatella hathewayi</name>
    <dbReference type="NCBI Taxonomy" id="154046"/>
    <lineage>
        <taxon>Bacteria</taxon>
        <taxon>Bacillati</taxon>
        <taxon>Bacillota</taxon>
        <taxon>Clostridia</taxon>
        <taxon>Lachnospirales</taxon>
        <taxon>Lachnospiraceae</taxon>
        <taxon>Hungatella</taxon>
    </lineage>
</organism>
<dbReference type="PRINTS" id="PR00081">
    <property type="entry name" value="GDHRDH"/>
</dbReference>
<keyword evidence="2" id="KW-0560">Oxidoreductase</keyword>
<dbReference type="PANTHER" id="PTHR43544">
    <property type="entry name" value="SHORT-CHAIN DEHYDROGENASE/REDUCTASE"/>
    <property type="match status" value="1"/>
</dbReference>
<dbReference type="GO" id="GO:0005737">
    <property type="term" value="C:cytoplasm"/>
    <property type="evidence" value="ECO:0007669"/>
    <property type="project" value="TreeGrafter"/>
</dbReference>
<dbReference type="Gene3D" id="3.40.50.720">
    <property type="entry name" value="NAD(P)-binding Rossmann-like Domain"/>
    <property type="match status" value="1"/>
</dbReference>
<dbReference type="EMBL" id="QSON01000022">
    <property type="protein sequence ID" value="RGI96758.1"/>
    <property type="molecule type" value="Genomic_DNA"/>
</dbReference>
<dbReference type="PRINTS" id="PR00080">
    <property type="entry name" value="SDRFAMILY"/>
</dbReference>
<protein>
    <submittedName>
        <fullName evidence="4">SDR family NAD(P)-dependent oxidoreductase</fullName>
    </submittedName>
</protein>
<evidence type="ECO:0000256" key="1">
    <source>
        <dbReference type="ARBA" id="ARBA00022857"/>
    </source>
</evidence>
<accession>A0A374NYH5</accession>
<evidence type="ECO:0000256" key="2">
    <source>
        <dbReference type="ARBA" id="ARBA00023002"/>
    </source>
</evidence>
<evidence type="ECO:0000313" key="4">
    <source>
        <dbReference type="EMBL" id="RGI96758.1"/>
    </source>
</evidence>
<evidence type="ECO:0000313" key="5">
    <source>
        <dbReference type="Proteomes" id="UP000263014"/>
    </source>
</evidence>
<proteinExistence type="inferred from homology"/>
<gene>
    <name evidence="4" type="ORF">DXD79_29045</name>
</gene>
<dbReference type="SUPFAM" id="SSF51735">
    <property type="entry name" value="NAD(P)-binding Rossmann-fold domains"/>
    <property type="match status" value="1"/>
</dbReference>
<dbReference type="GO" id="GO:0016491">
    <property type="term" value="F:oxidoreductase activity"/>
    <property type="evidence" value="ECO:0007669"/>
    <property type="project" value="UniProtKB-KW"/>
</dbReference>
<dbReference type="InterPro" id="IPR002347">
    <property type="entry name" value="SDR_fam"/>
</dbReference>
<dbReference type="InterPro" id="IPR036291">
    <property type="entry name" value="NAD(P)-bd_dom_sf"/>
</dbReference>
<name>A0A374NYH5_9FIRM</name>
<dbReference type="InterPro" id="IPR051468">
    <property type="entry name" value="Fungal_SecMetab_SDRs"/>
</dbReference>
<sequence>MEAEAMDVLVSGALMGLGAALCRKFLSEGHRVFAGVLQTEDLMELEELKGDPRLIPVLLDVSDKDSIEAARATVGEYTDRLDILINVAGVLLNREGTILTDRYEDLEKTFKVNTIGPVYICSRFFGLLAESGGGTVINISSEVVSIDGVGPKYAAYCMSKTAIAQYGFILKQTAAALGIPTRVFSVHPGRMKTAMGAENGQIEAAESAEGIYRLAVGEVLADNREIYVDYRGNAMLHQAGRKE</sequence>
<evidence type="ECO:0000256" key="3">
    <source>
        <dbReference type="RuleBase" id="RU000363"/>
    </source>
</evidence>
<comment type="similarity">
    <text evidence="3">Belongs to the short-chain dehydrogenases/reductases (SDR) family.</text>
</comment>
<dbReference type="Proteomes" id="UP000263014">
    <property type="component" value="Unassembled WGS sequence"/>
</dbReference>